<organism evidence="1 2">
    <name type="scientific">Mucilaginibacter celer</name>
    <dbReference type="NCBI Taxonomy" id="2305508"/>
    <lineage>
        <taxon>Bacteria</taxon>
        <taxon>Pseudomonadati</taxon>
        <taxon>Bacteroidota</taxon>
        <taxon>Sphingobacteriia</taxon>
        <taxon>Sphingobacteriales</taxon>
        <taxon>Sphingobacteriaceae</taxon>
        <taxon>Mucilaginibacter</taxon>
    </lineage>
</organism>
<gene>
    <name evidence="1" type="ORF">HYN43_020095</name>
</gene>
<evidence type="ECO:0000313" key="1">
    <source>
        <dbReference type="EMBL" id="AYL97458.1"/>
    </source>
</evidence>
<accession>A0A494W1P1</accession>
<dbReference type="EMBL" id="CP032869">
    <property type="protein sequence ID" value="AYL97458.1"/>
    <property type="molecule type" value="Genomic_DNA"/>
</dbReference>
<dbReference type="AlphaFoldDB" id="A0A494W1P1"/>
<reference evidence="1 2" key="1">
    <citation type="submission" date="2018-10" db="EMBL/GenBank/DDBJ databases">
        <title>Genome sequencing of Mucilaginibacter sp. HYN0043.</title>
        <authorList>
            <person name="Kim M."/>
            <person name="Yi H."/>
        </authorList>
    </citation>
    <scope>NUCLEOTIDE SEQUENCE [LARGE SCALE GENOMIC DNA]</scope>
    <source>
        <strain evidence="1 2">HYN0043</strain>
    </source>
</reference>
<sequence length="92" mass="10023">MDCAVAGRGFYTLPDEYAGCRNPSLHPPKGGNRTIPPAFLFLPNTYSVVTNISVPCIIAIVPHKKNEDPNVVGDNTNIGAEFLPALLYYQFV</sequence>
<evidence type="ECO:0000313" key="2">
    <source>
        <dbReference type="Proteomes" id="UP000270046"/>
    </source>
</evidence>
<proteinExistence type="predicted"/>
<protein>
    <submittedName>
        <fullName evidence="1">Uncharacterized protein</fullName>
    </submittedName>
</protein>
<name>A0A494W1P1_9SPHI</name>
<keyword evidence="2" id="KW-1185">Reference proteome</keyword>
<dbReference type="KEGG" id="muh:HYN43_020095"/>
<dbReference type="Proteomes" id="UP000270046">
    <property type="component" value="Chromosome"/>
</dbReference>